<evidence type="ECO:0000256" key="5">
    <source>
        <dbReference type="ARBA" id="ARBA00022605"/>
    </source>
</evidence>
<keyword evidence="6 9" id="KW-0822">Tryptophan biosynthesis</keyword>
<evidence type="ECO:0000256" key="2">
    <source>
        <dbReference type="ARBA" id="ARBA00004664"/>
    </source>
</evidence>
<evidence type="ECO:0000256" key="7">
    <source>
        <dbReference type="ARBA" id="ARBA00023141"/>
    </source>
</evidence>
<dbReference type="EC" id="5.3.1.24" evidence="3 9"/>
<dbReference type="GO" id="GO:0000162">
    <property type="term" value="P:L-tryptophan biosynthetic process"/>
    <property type="evidence" value="ECO:0007669"/>
    <property type="project" value="UniProtKB-UniRule"/>
</dbReference>
<dbReference type="GO" id="GO:0004640">
    <property type="term" value="F:phosphoribosylanthranilate isomerase activity"/>
    <property type="evidence" value="ECO:0007669"/>
    <property type="project" value="UniProtKB-UniRule"/>
</dbReference>
<keyword evidence="12" id="KW-1185">Reference proteome</keyword>
<proteinExistence type="inferred from homology"/>
<dbReference type="OrthoDB" id="9786954at2"/>
<dbReference type="PANTHER" id="PTHR42894:SF1">
    <property type="entry name" value="N-(5'-PHOSPHORIBOSYL)ANTHRANILATE ISOMERASE"/>
    <property type="match status" value="1"/>
</dbReference>
<evidence type="ECO:0000256" key="6">
    <source>
        <dbReference type="ARBA" id="ARBA00022822"/>
    </source>
</evidence>
<feature type="domain" description="N-(5'phosphoribosyl) anthranilate isomerase (PRAI)" evidence="10">
    <location>
        <begin position="11"/>
        <end position="210"/>
    </location>
</feature>
<gene>
    <name evidence="9" type="primary">trpF</name>
    <name evidence="11" type="ORF">SAMN06265218_102101</name>
</gene>
<name>A0A521B2B1_9BACT</name>
<reference evidence="11 12" key="1">
    <citation type="submission" date="2017-05" db="EMBL/GenBank/DDBJ databases">
        <authorList>
            <person name="Varghese N."/>
            <person name="Submissions S."/>
        </authorList>
    </citation>
    <scope>NUCLEOTIDE SEQUENCE [LARGE SCALE GENOMIC DNA]</scope>
    <source>
        <strain evidence="11 12">DSM 21194</strain>
    </source>
</reference>
<dbReference type="Proteomes" id="UP000317593">
    <property type="component" value="Unassembled WGS sequence"/>
</dbReference>
<evidence type="ECO:0000256" key="1">
    <source>
        <dbReference type="ARBA" id="ARBA00001164"/>
    </source>
</evidence>
<evidence type="ECO:0000256" key="4">
    <source>
        <dbReference type="ARBA" id="ARBA00022272"/>
    </source>
</evidence>
<dbReference type="InterPro" id="IPR001240">
    <property type="entry name" value="PRAI_dom"/>
</dbReference>
<dbReference type="UniPathway" id="UPA00035">
    <property type="reaction ID" value="UER00042"/>
</dbReference>
<sequence>MFADPEERSKVKICGITTLADARFVSGALADYLGFIFYEDSKRHITPAKAGAVINWVEGPECVGVFVNQPLDDVNMISRQTGIDYVQLHGNENPDYCHLVDKPVIKAIHIGRGDQPKDIEKRIEPYLGNVEFLLFDTKLEGQWGGTGETFDWQLLDEITDDLPFFLSGGLTPGNIHEACRLVHPYAVDVASGLESEPGKKDYDKVEAFMNEMRTIWEQQEMGEL</sequence>
<accession>A0A521B2B1</accession>
<evidence type="ECO:0000256" key="3">
    <source>
        <dbReference type="ARBA" id="ARBA00012572"/>
    </source>
</evidence>
<dbReference type="Gene3D" id="3.20.20.70">
    <property type="entry name" value="Aldolase class I"/>
    <property type="match status" value="1"/>
</dbReference>
<comment type="similarity">
    <text evidence="9">Belongs to the TrpF family.</text>
</comment>
<keyword evidence="8 9" id="KW-0413">Isomerase</keyword>
<evidence type="ECO:0000256" key="9">
    <source>
        <dbReference type="HAMAP-Rule" id="MF_00135"/>
    </source>
</evidence>
<dbReference type="InterPro" id="IPR013785">
    <property type="entry name" value="Aldolase_TIM"/>
</dbReference>
<dbReference type="HAMAP" id="MF_00135">
    <property type="entry name" value="PRAI"/>
    <property type="match status" value="1"/>
</dbReference>
<comment type="pathway">
    <text evidence="2 9">Amino-acid biosynthesis; L-tryptophan biosynthesis; L-tryptophan from chorismate: step 3/5.</text>
</comment>
<dbReference type="Pfam" id="PF00697">
    <property type="entry name" value="PRAI"/>
    <property type="match status" value="1"/>
</dbReference>
<dbReference type="AlphaFoldDB" id="A0A521B2B1"/>
<dbReference type="PANTHER" id="PTHR42894">
    <property type="entry name" value="N-(5'-PHOSPHORIBOSYL)ANTHRANILATE ISOMERASE"/>
    <property type="match status" value="1"/>
</dbReference>
<evidence type="ECO:0000259" key="10">
    <source>
        <dbReference type="Pfam" id="PF00697"/>
    </source>
</evidence>
<protein>
    <recommendedName>
        <fullName evidence="4 9">N-(5'-phosphoribosyl)anthranilate isomerase</fullName>
        <shortName evidence="9">PRAI</shortName>
        <ecNumber evidence="3 9">5.3.1.24</ecNumber>
    </recommendedName>
</protein>
<dbReference type="RefSeq" id="WP_142712987.1">
    <property type="nucleotide sequence ID" value="NZ_FXTH01000002.1"/>
</dbReference>
<comment type="catalytic activity">
    <reaction evidence="1 9">
        <text>N-(5-phospho-beta-D-ribosyl)anthranilate = 1-(2-carboxyphenylamino)-1-deoxy-D-ribulose 5-phosphate</text>
        <dbReference type="Rhea" id="RHEA:21540"/>
        <dbReference type="ChEBI" id="CHEBI:18277"/>
        <dbReference type="ChEBI" id="CHEBI:58613"/>
        <dbReference type="EC" id="5.3.1.24"/>
    </reaction>
</comment>
<dbReference type="EMBL" id="FXTH01000002">
    <property type="protein sequence ID" value="SMO41186.1"/>
    <property type="molecule type" value="Genomic_DNA"/>
</dbReference>
<evidence type="ECO:0000256" key="8">
    <source>
        <dbReference type="ARBA" id="ARBA00023235"/>
    </source>
</evidence>
<keyword evidence="5 9" id="KW-0028">Amino-acid biosynthesis</keyword>
<dbReference type="CDD" id="cd00405">
    <property type="entry name" value="PRAI"/>
    <property type="match status" value="1"/>
</dbReference>
<evidence type="ECO:0000313" key="11">
    <source>
        <dbReference type="EMBL" id="SMO41186.1"/>
    </source>
</evidence>
<organism evidence="11 12">
    <name type="scientific">Fodinibius sediminis</name>
    <dbReference type="NCBI Taxonomy" id="1214077"/>
    <lineage>
        <taxon>Bacteria</taxon>
        <taxon>Pseudomonadati</taxon>
        <taxon>Balneolota</taxon>
        <taxon>Balneolia</taxon>
        <taxon>Balneolales</taxon>
        <taxon>Balneolaceae</taxon>
        <taxon>Fodinibius</taxon>
    </lineage>
</organism>
<evidence type="ECO:0000313" key="12">
    <source>
        <dbReference type="Proteomes" id="UP000317593"/>
    </source>
</evidence>
<dbReference type="SUPFAM" id="SSF51366">
    <property type="entry name" value="Ribulose-phoshate binding barrel"/>
    <property type="match status" value="1"/>
</dbReference>
<keyword evidence="7 9" id="KW-0057">Aromatic amino acid biosynthesis</keyword>
<dbReference type="InterPro" id="IPR044643">
    <property type="entry name" value="TrpF_fam"/>
</dbReference>
<dbReference type="InterPro" id="IPR011060">
    <property type="entry name" value="RibuloseP-bd_barrel"/>
</dbReference>